<dbReference type="InterPro" id="IPR035906">
    <property type="entry name" value="MetI-like_sf"/>
</dbReference>
<dbReference type="AlphaFoldDB" id="A0A100YVV4"/>
<evidence type="ECO:0000256" key="5">
    <source>
        <dbReference type="ARBA" id="ARBA00022989"/>
    </source>
</evidence>
<sequence length="346" mass="38447">MGKYIIKRVLQFIPVFLGVTLILFSLENIVPGDPIRLIAGDKKLDPVTENNLRASFHLIETNDDGTIKYDENGNTIETPMWERYFLYVGGLLHGDLGVSYQKSGQSVSSILADKYPYTVRLAIVAIILEAVLGIGAGIVSALKRYSFWDIFVTFLSALFVSMPAFWLGMLLQLFFGVFLKDATGGAFYLPISGAGGPYAEFQDWVYYILPAFTLAAISMAYTARIMRSQLLEVMNQDYIRTAKAKGLSRKDIVIHHALKNALIPVVTYIGMDFGGLLAGAILTETVFNWPGVGYETYRAITQRDWPLVLGSVTVIVVVVMVINLIVDVSYAFLDPRIRFGAPKNER</sequence>
<feature type="transmembrane region" description="Helical" evidence="7">
    <location>
        <begin position="154"/>
        <end position="179"/>
    </location>
</feature>
<evidence type="ECO:0000259" key="8">
    <source>
        <dbReference type="PROSITE" id="PS50928"/>
    </source>
</evidence>
<keyword evidence="3" id="KW-1003">Cell membrane</keyword>
<feature type="transmembrane region" description="Helical" evidence="7">
    <location>
        <begin position="265"/>
        <end position="287"/>
    </location>
</feature>
<reference evidence="9 10" key="1">
    <citation type="submission" date="2015-12" db="EMBL/GenBank/DDBJ databases">
        <title>Draft Genome Sequence of Olsenella scatoligenes SK9K4T; a Producer of 3-Methylindole- (skatole) and 4-Methylphenol- (p-cresol) Isolated from Pig Feces.</title>
        <authorList>
            <person name="Li X."/>
            <person name="Borg B."/>
            <person name="Canibe N."/>
        </authorList>
    </citation>
    <scope>NUCLEOTIDE SEQUENCE [LARGE SCALE GENOMIC DNA]</scope>
    <source>
        <strain evidence="9 10">SK9K4</strain>
    </source>
</reference>
<dbReference type="PANTHER" id="PTHR43163:SF7">
    <property type="entry name" value="DIPEPTIDE-TRANSPORT INTEGRAL MEMBRANE PROTEIN ABC TRANSPORTER DPPB-RELATED"/>
    <property type="match status" value="1"/>
</dbReference>
<comment type="similarity">
    <text evidence="7">Belongs to the binding-protein-dependent transport system permease family.</text>
</comment>
<comment type="subcellular location">
    <subcellularLocation>
        <location evidence="1 7">Cell membrane</location>
        <topology evidence="1 7">Multi-pass membrane protein</topology>
    </subcellularLocation>
</comment>
<dbReference type="GO" id="GO:0055085">
    <property type="term" value="P:transmembrane transport"/>
    <property type="evidence" value="ECO:0007669"/>
    <property type="project" value="InterPro"/>
</dbReference>
<evidence type="ECO:0000256" key="6">
    <source>
        <dbReference type="ARBA" id="ARBA00023136"/>
    </source>
</evidence>
<name>A0A100YVV4_TRASO</name>
<dbReference type="CDD" id="cd06261">
    <property type="entry name" value="TM_PBP2"/>
    <property type="match status" value="1"/>
</dbReference>
<evidence type="ECO:0000256" key="7">
    <source>
        <dbReference type="RuleBase" id="RU363032"/>
    </source>
</evidence>
<keyword evidence="4 7" id="KW-0812">Transmembrane</keyword>
<feature type="transmembrane region" description="Helical" evidence="7">
    <location>
        <begin position="307"/>
        <end position="333"/>
    </location>
</feature>
<evidence type="ECO:0000256" key="2">
    <source>
        <dbReference type="ARBA" id="ARBA00022448"/>
    </source>
</evidence>
<dbReference type="InterPro" id="IPR000515">
    <property type="entry name" value="MetI-like"/>
</dbReference>
<dbReference type="Proteomes" id="UP000054078">
    <property type="component" value="Unassembled WGS sequence"/>
</dbReference>
<keyword evidence="6 7" id="KW-0472">Membrane</keyword>
<feature type="domain" description="ABC transmembrane type-1" evidence="8">
    <location>
        <begin position="115"/>
        <end position="326"/>
    </location>
</feature>
<organism evidence="9 10">
    <name type="scientific">Tractidigestivibacter scatoligenes</name>
    <name type="common">Olsenella scatoligenes</name>
    <dbReference type="NCBI Taxonomy" id="1299998"/>
    <lineage>
        <taxon>Bacteria</taxon>
        <taxon>Bacillati</taxon>
        <taxon>Actinomycetota</taxon>
        <taxon>Coriobacteriia</taxon>
        <taxon>Coriobacteriales</taxon>
        <taxon>Atopobiaceae</taxon>
        <taxon>Tractidigestivibacter</taxon>
    </lineage>
</organism>
<dbReference type="OrthoDB" id="3171583at2"/>
<evidence type="ECO:0000256" key="3">
    <source>
        <dbReference type="ARBA" id="ARBA00022475"/>
    </source>
</evidence>
<comment type="caution">
    <text evidence="9">The sequence shown here is derived from an EMBL/GenBank/DDBJ whole genome shotgun (WGS) entry which is preliminary data.</text>
</comment>
<dbReference type="Gene3D" id="1.10.3720.10">
    <property type="entry name" value="MetI-like"/>
    <property type="match status" value="1"/>
</dbReference>
<evidence type="ECO:0000256" key="1">
    <source>
        <dbReference type="ARBA" id="ARBA00004651"/>
    </source>
</evidence>
<dbReference type="Pfam" id="PF00528">
    <property type="entry name" value="BPD_transp_1"/>
    <property type="match status" value="1"/>
</dbReference>
<keyword evidence="10" id="KW-1185">Reference proteome</keyword>
<dbReference type="RefSeq" id="WP_059054800.1">
    <property type="nucleotide sequence ID" value="NZ_LOJF01000009.1"/>
</dbReference>
<keyword evidence="5 7" id="KW-1133">Transmembrane helix</keyword>
<proteinExistence type="inferred from homology"/>
<dbReference type="PANTHER" id="PTHR43163">
    <property type="entry name" value="DIPEPTIDE TRANSPORT SYSTEM PERMEASE PROTEIN DPPB-RELATED"/>
    <property type="match status" value="1"/>
</dbReference>
<evidence type="ECO:0000256" key="4">
    <source>
        <dbReference type="ARBA" id="ARBA00022692"/>
    </source>
</evidence>
<accession>A0A100YVV4</accession>
<evidence type="ECO:0000313" key="9">
    <source>
        <dbReference type="EMBL" id="KUH58651.1"/>
    </source>
</evidence>
<feature type="transmembrane region" description="Helical" evidence="7">
    <location>
        <begin position="12"/>
        <end position="30"/>
    </location>
</feature>
<evidence type="ECO:0000313" key="10">
    <source>
        <dbReference type="Proteomes" id="UP000054078"/>
    </source>
</evidence>
<dbReference type="SUPFAM" id="SSF161098">
    <property type="entry name" value="MetI-like"/>
    <property type="match status" value="1"/>
</dbReference>
<feature type="transmembrane region" description="Helical" evidence="7">
    <location>
        <begin position="121"/>
        <end position="142"/>
    </location>
</feature>
<dbReference type="PROSITE" id="PS50928">
    <property type="entry name" value="ABC_TM1"/>
    <property type="match status" value="1"/>
</dbReference>
<keyword evidence="2 7" id="KW-0813">Transport</keyword>
<gene>
    <name evidence="9" type="ORF">AUL39_06685</name>
</gene>
<dbReference type="STRING" id="1299998.AUL39_06685"/>
<dbReference type="GO" id="GO:0005886">
    <property type="term" value="C:plasma membrane"/>
    <property type="evidence" value="ECO:0007669"/>
    <property type="project" value="UniProtKB-SubCell"/>
</dbReference>
<protein>
    <submittedName>
        <fullName evidence="9">ABC transporter permease</fullName>
    </submittedName>
</protein>
<dbReference type="EMBL" id="LOJF01000009">
    <property type="protein sequence ID" value="KUH58651.1"/>
    <property type="molecule type" value="Genomic_DNA"/>
</dbReference>
<feature type="transmembrane region" description="Helical" evidence="7">
    <location>
        <begin position="204"/>
        <end position="223"/>
    </location>
</feature>